<evidence type="ECO:0000256" key="1">
    <source>
        <dbReference type="PROSITE-ProRule" id="PRU00339"/>
    </source>
</evidence>
<dbReference type="InterPro" id="IPR019734">
    <property type="entry name" value="TPR_rpt"/>
</dbReference>
<comment type="caution">
    <text evidence="2">The sequence shown here is derived from an EMBL/GenBank/DDBJ whole genome shotgun (WGS) entry which is preliminary data.</text>
</comment>
<keyword evidence="1" id="KW-0802">TPR repeat</keyword>
<dbReference type="AlphaFoldDB" id="A0AAJ2BGH0"/>
<reference evidence="2" key="1">
    <citation type="submission" date="2023-08" db="EMBL/GenBank/DDBJ databases">
        <title>Functional and genomic diversity of the sorghum phyllosphere microbiome.</title>
        <authorList>
            <person name="Shade A."/>
        </authorList>
    </citation>
    <scope>NUCLEOTIDE SEQUENCE</scope>
    <source>
        <strain evidence="2">SORGH_AS_0974</strain>
    </source>
</reference>
<gene>
    <name evidence="2" type="ORF">QE369_003535</name>
</gene>
<evidence type="ECO:0000313" key="3">
    <source>
        <dbReference type="Proteomes" id="UP001255601"/>
    </source>
</evidence>
<accession>A0AAJ2BGH0</accession>
<name>A0AAJ2BGH0_9HYPH</name>
<dbReference type="Gene3D" id="1.25.40.10">
    <property type="entry name" value="Tetratricopeptide repeat domain"/>
    <property type="match status" value="1"/>
</dbReference>
<protein>
    <submittedName>
        <fullName evidence="2">Cytochrome c-type biogenesis protein CcmH/NrfG</fullName>
    </submittedName>
</protein>
<dbReference type="Proteomes" id="UP001255601">
    <property type="component" value="Unassembled WGS sequence"/>
</dbReference>
<organism evidence="2 3">
    <name type="scientific">Agrobacterium larrymoorei</name>
    <dbReference type="NCBI Taxonomy" id="160699"/>
    <lineage>
        <taxon>Bacteria</taxon>
        <taxon>Pseudomonadati</taxon>
        <taxon>Pseudomonadota</taxon>
        <taxon>Alphaproteobacteria</taxon>
        <taxon>Hyphomicrobiales</taxon>
        <taxon>Rhizobiaceae</taxon>
        <taxon>Rhizobium/Agrobacterium group</taxon>
        <taxon>Agrobacterium</taxon>
    </lineage>
</organism>
<dbReference type="EMBL" id="JAVIZC010000003">
    <property type="protein sequence ID" value="MDR6103338.1"/>
    <property type="molecule type" value="Genomic_DNA"/>
</dbReference>
<sequence length="54" mass="5879">MIAVPNPGPNQALVYERRGERDKALKSYNHAARLDPKYKPAVDGLARMRGAGAS</sequence>
<dbReference type="SUPFAM" id="SSF48452">
    <property type="entry name" value="TPR-like"/>
    <property type="match status" value="1"/>
</dbReference>
<dbReference type="PROSITE" id="PS50005">
    <property type="entry name" value="TPR"/>
    <property type="match status" value="1"/>
</dbReference>
<evidence type="ECO:0000313" key="2">
    <source>
        <dbReference type="EMBL" id="MDR6103338.1"/>
    </source>
</evidence>
<dbReference type="InterPro" id="IPR011990">
    <property type="entry name" value="TPR-like_helical_dom_sf"/>
</dbReference>
<feature type="repeat" description="TPR" evidence="1">
    <location>
        <begin position="5"/>
        <end position="38"/>
    </location>
</feature>
<proteinExistence type="predicted"/>